<dbReference type="OrthoDB" id="6687530at2"/>
<keyword evidence="2" id="KW-1185">Reference proteome</keyword>
<dbReference type="Proteomes" id="UP000013261">
    <property type="component" value="Unassembled WGS sequence"/>
</dbReference>
<proteinExistence type="predicted"/>
<reference evidence="1 2" key="1">
    <citation type="submission" date="2013-02" db="EMBL/GenBank/DDBJ databases">
        <title>The Genome Sequence of Acinetobacter sp. ANC 4105.</title>
        <authorList>
            <consortium name="The Broad Institute Genome Sequencing Platform"/>
            <consortium name="The Broad Institute Genome Sequencing Center for Infectious Disease"/>
            <person name="Cerqueira G."/>
            <person name="Feldgarden M."/>
            <person name="Courvalin P."/>
            <person name="Perichon B."/>
            <person name="Grillot-Courvalin C."/>
            <person name="Clermont D."/>
            <person name="Rocha E."/>
            <person name="Yoon E.-J."/>
            <person name="Nemec A."/>
            <person name="Walker B."/>
            <person name="Young S.K."/>
            <person name="Zeng Q."/>
            <person name="Gargeya S."/>
            <person name="Fitzgerald M."/>
            <person name="Haas B."/>
            <person name="Abouelleil A."/>
            <person name="Alvarado L."/>
            <person name="Arachchi H.M."/>
            <person name="Berlin A.M."/>
            <person name="Chapman S.B."/>
            <person name="Dewar J."/>
            <person name="Goldberg J."/>
            <person name="Griggs A."/>
            <person name="Gujja S."/>
            <person name="Hansen M."/>
            <person name="Howarth C."/>
            <person name="Imamovic A."/>
            <person name="Larimer J."/>
            <person name="McCowan C."/>
            <person name="Murphy C."/>
            <person name="Neiman D."/>
            <person name="Pearson M."/>
            <person name="Priest M."/>
            <person name="Roberts A."/>
            <person name="Saif S."/>
            <person name="Shea T."/>
            <person name="Sisk P."/>
            <person name="Sykes S."/>
            <person name="Wortman J."/>
            <person name="Nusbaum C."/>
            <person name="Birren B."/>
        </authorList>
    </citation>
    <scope>NUCLEOTIDE SEQUENCE [LARGE SCALE GENOMIC DNA]</scope>
    <source>
        <strain evidence="1 2">ANC 4105</strain>
    </source>
</reference>
<dbReference type="AlphaFoldDB" id="N9MIY8"/>
<organism evidence="1 2">
    <name type="scientific">Acinetobacter dispersus</name>
    <dbReference type="NCBI Taxonomy" id="70348"/>
    <lineage>
        <taxon>Bacteria</taxon>
        <taxon>Pseudomonadati</taxon>
        <taxon>Pseudomonadota</taxon>
        <taxon>Gammaproteobacteria</taxon>
        <taxon>Moraxellales</taxon>
        <taxon>Moraxellaceae</taxon>
        <taxon>Acinetobacter</taxon>
    </lineage>
</organism>
<dbReference type="eggNOG" id="ENOG50333J1">
    <property type="taxonomic scope" value="Bacteria"/>
</dbReference>
<evidence type="ECO:0000313" key="1">
    <source>
        <dbReference type="EMBL" id="ENW89914.1"/>
    </source>
</evidence>
<dbReference type="RefSeq" id="WP_005192708.1">
    <property type="nucleotide sequence ID" value="NZ_KB850052.1"/>
</dbReference>
<protein>
    <recommendedName>
        <fullName evidence="3">DUF4347 domain-containing protein</fullName>
    </recommendedName>
</protein>
<dbReference type="PATRIC" id="fig|1217703.3.peg.3557"/>
<dbReference type="EMBL" id="APRL01000015">
    <property type="protein sequence ID" value="ENW89914.1"/>
    <property type="molecule type" value="Genomic_DNA"/>
</dbReference>
<gene>
    <name evidence="1" type="ORF">F904_03662</name>
</gene>
<evidence type="ECO:0000313" key="2">
    <source>
        <dbReference type="Proteomes" id="UP000013261"/>
    </source>
</evidence>
<sequence length="236" mass="26745">MTTQPKKVPTNSSRNSTTQVTVNRKNRIIAWGGAYSKSDNHTFLDTANNLQRAYKNKDGSKYNIFVREIKTKDDFIDLINRQPENSIRSLDIFTHGGEDSLYMVSVRQSDSWSPSQYRLWRYAFHNKTFSSSDLSSLQYKTFTQNAKIEIHGCQTAANPQAANNLASEWSKKLYSAGKTQSSVMGHTTNASPLINGSKTTASEQSYMWQQRVAYRNGHIILDTIEKGLIDEVKLSK</sequence>
<dbReference type="HOGENOM" id="CLU_098187_0_0_6"/>
<evidence type="ECO:0008006" key="3">
    <source>
        <dbReference type="Google" id="ProtNLM"/>
    </source>
</evidence>
<accession>N9MIY8</accession>
<comment type="caution">
    <text evidence="1">The sequence shown here is derived from an EMBL/GenBank/DDBJ whole genome shotgun (WGS) entry which is preliminary data.</text>
</comment>
<name>N9MIY8_9GAMM</name>